<sequence>MDRGEFVTHRASIPKGTGKGEAGSRKKRNSNQIGMPGVLVKGKRWLPNIWGNVSRC</sequence>
<keyword evidence="3" id="KW-1185">Reference proteome</keyword>
<dbReference type="EMBL" id="CATNWA010002644">
    <property type="protein sequence ID" value="CAI9543415.1"/>
    <property type="molecule type" value="Genomic_DNA"/>
</dbReference>
<organism evidence="2 3">
    <name type="scientific">Staurois parvus</name>
    <dbReference type="NCBI Taxonomy" id="386267"/>
    <lineage>
        <taxon>Eukaryota</taxon>
        <taxon>Metazoa</taxon>
        <taxon>Chordata</taxon>
        <taxon>Craniata</taxon>
        <taxon>Vertebrata</taxon>
        <taxon>Euteleostomi</taxon>
        <taxon>Amphibia</taxon>
        <taxon>Batrachia</taxon>
        <taxon>Anura</taxon>
        <taxon>Neobatrachia</taxon>
        <taxon>Ranoidea</taxon>
        <taxon>Ranidae</taxon>
        <taxon>Staurois</taxon>
    </lineage>
</organism>
<reference evidence="2" key="1">
    <citation type="submission" date="2023-05" db="EMBL/GenBank/DDBJ databases">
        <authorList>
            <person name="Stuckert A."/>
        </authorList>
    </citation>
    <scope>NUCLEOTIDE SEQUENCE</scope>
</reference>
<gene>
    <name evidence="2" type="ORF">SPARVUS_LOCUS2276862</name>
</gene>
<dbReference type="Proteomes" id="UP001162483">
    <property type="component" value="Unassembled WGS sequence"/>
</dbReference>
<evidence type="ECO:0000256" key="1">
    <source>
        <dbReference type="SAM" id="MobiDB-lite"/>
    </source>
</evidence>
<feature type="region of interest" description="Disordered" evidence="1">
    <location>
        <begin position="1"/>
        <end position="35"/>
    </location>
</feature>
<evidence type="ECO:0000313" key="3">
    <source>
        <dbReference type="Proteomes" id="UP001162483"/>
    </source>
</evidence>
<comment type="caution">
    <text evidence="2">The sequence shown here is derived from an EMBL/GenBank/DDBJ whole genome shotgun (WGS) entry which is preliminary data.</text>
</comment>
<evidence type="ECO:0000313" key="2">
    <source>
        <dbReference type="EMBL" id="CAI9543415.1"/>
    </source>
</evidence>
<name>A0ABN9B750_9NEOB</name>
<protein>
    <submittedName>
        <fullName evidence="2">Uncharacterized protein</fullName>
    </submittedName>
</protein>
<proteinExistence type="predicted"/>
<accession>A0ABN9B750</accession>